<keyword evidence="3" id="KW-1185">Reference proteome</keyword>
<keyword evidence="1" id="KW-0732">Signal</keyword>
<dbReference type="Proteomes" id="UP000198426">
    <property type="component" value="Unassembled WGS sequence"/>
</dbReference>
<dbReference type="RefSeq" id="WP_089233987.1">
    <property type="nucleotide sequence ID" value="NZ_FZOY01000006.1"/>
</dbReference>
<feature type="signal peptide" evidence="1">
    <location>
        <begin position="1"/>
        <end position="23"/>
    </location>
</feature>
<reference evidence="2 3" key="1">
    <citation type="submission" date="2017-06" db="EMBL/GenBank/DDBJ databases">
        <authorList>
            <person name="Kim H.J."/>
            <person name="Triplett B.A."/>
        </authorList>
    </citation>
    <scope>NUCLEOTIDE SEQUENCE [LARGE SCALE GENOMIC DNA]</scope>
    <source>
        <strain evidence="2 3">DSM 29339</strain>
    </source>
</reference>
<accession>A0A239JR22</accession>
<protein>
    <submittedName>
        <fullName evidence="2">Uncharacterized protein</fullName>
    </submittedName>
</protein>
<gene>
    <name evidence="2" type="ORF">SAMN05421757_10633</name>
</gene>
<proteinExistence type="predicted"/>
<sequence>MTKFLCLSLAVGLAIAAAAPASAASRDSDGDVTSVIAPTWQGDPKIIYRFDAIGSPIELTTAEIDAVTDAGGGTLRAGGEVFAVETEKGAVILRHVATGERHPGVPIRVSSGGKALRVNPTSYGLD</sequence>
<dbReference type="EMBL" id="FZOY01000006">
    <property type="protein sequence ID" value="SNT08496.1"/>
    <property type="molecule type" value="Genomic_DNA"/>
</dbReference>
<organism evidence="2 3">
    <name type="scientific">Tropicimonas sediminicola</name>
    <dbReference type="NCBI Taxonomy" id="1031541"/>
    <lineage>
        <taxon>Bacteria</taxon>
        <taxon>Pseudomonadati</taxon>
        <taxon>Pseudomonadota</taxon>
        <taxon>Alphaproteobacteria</taxon>
        <taxon>Rhodobacterales</taxon>
        <taxon>Roseobacteraceae</taxon>
        <taxon>Tropicimonas</taxon>
    </lineage>
</organism>
<evidence type="ECO:0000313" key="3">
    <source>
        <dbReference type="Proteomes" id="UP000198426"/>
    </source>
</evidence>
<dbReference type="AlphaFoldDB" id="A0A239JR22"/>
<name>A0A239JR22_9RHOB</name>
<evidence type="ECO:0000256" key="1">
    <source>
        <dbReference type="SAM" id="SignalP"/>
    </source>
</evidence>
<evidence type="ECO:0000313" key="2">
    <source>
        <dbReference type="EMBL" id="SNT08496.1"/>
    </source>
</evidence>
<feature type="chain" id="PRO_5013076974" evidence="1">
    <location>
        <begin position="24"/>
        <end position="126"/>
    </location>
</feature>